<evidence type="ECO:0000313" key="3">
    <source>
        <dbReference type="EMBL" id="QPZ38203.1"/>
    </source>
</evidence>
<dbReference type="Gene3D" id="2.60.40.1260">
    <property type="entry name" value="Lamin Tail domain"/>
    <property type="match status" value="1"/>
</dbReference>
<keyword evidence="4" id="KW-1185">Reference proteome</keyword>
<dbReference type="PROSITE" id="PS50007">
    <property type="entry name" value="PIPLC_X_DOMAIN"/>
    <property type="match status" value="1"/>
</dbReference>
<dbReference type="InterPro" id="IPR017946">
    <property type="entry name" value="PLC-like_Pdiesterase_TIM-brl"/>
</dbReference>
<sequence>MHLPFNRSTIRSGVVMTLVGALALAGSAFINTSIPSAQATSGGETASSVTAGHHKGKKPLVFAHRGSSKYAPEETLASFKRAIKDGADTLEGDIAQTKDGELVIIHDDTLSRTTNVEELFPDRAPWNVRDFTLDEIKQLDAGSWFDPAYAGEEMITLQEWVEFTDRRVGLYPEIKNPELYPGIVENVANELKDLGYTSEGKAKNGAPQIWIQSRNPEPLKQFHELLPDIPVNPFGIDGEVYSYVTASDEELEEFASWGTGTLCHPGLSTAPQIERMHDFGVKCVSEVSDSPELIGMAVNQGYDVVLTDAPDVAKAVIKGKNPLPNRNGVIVDSVVYNPEGDDIAENGGEYVLLRNTTKKAIDISGYTLRDYSYNVLQVGEDAVIEAGSFYTVYVGPGTDTETAHFNGFTKQIFSDTLTDHVYLYNPKKVVEDIYAYFVA</sequence>
<dbReference type="PANTHER" id="PTHR46211:SF14">
    <property type="entry name" value="GLYCEROPHOSPHODIESTER PHOSPHODIESTERASE"/>
    <property type="match status" value="1"/>
</dbReference>
<evidence type="ECO:0000313" key="4">
    <source>
        <dbReference type="Proteomes" id="UP000662814"/>
    </source>
</evidence>
<dbReference type="Proteomes" id="UP000662814">
    <property type="component" value="Chromosome"/>
</dbReference>
<feature type="domain" description="LTD" evidence="2">
    <location>
        <begin position="321"/>
        <end position="426"/>
    </location>
</feature>
<gene>
    <name evidence="3" type="ORF">HCR76_15670</name>
</gene>
<dbReference type="EMBL" id="CP061169">
    <property type="protein sequence ID" value="QPZ38203.1"/>
    <property type="molecule type" value="Genomic_DNA"/>
</dbReference>
<proteinExistence type="predicted"/>
<evidence type="ECO:0000259" key="1">
    <source>
        <dbReference type="PROSITE" id="PS51704"/>
    </source>
</evidence>
<dbReference type="SUPFAM" id="SSF74853">
    <property type="entry name" value="Lamin A/C globular tail domain"/>
    <property type="match status" value="1"/>
</dbReference>
<dbReference type="SUPFAM" id="SSF51695">
    <property type="entry name" value="PLC-like phosphodiesterases"/>
    <property type="match status" value="1"/>
</dbReference>
<dbReference type="Pfam" id="PF00932">
    <property type="entry name" value="LTD"/>
    <property type="match status" value="1"/>
</dbReference>
<protein>
    <submittedName>
        <fullName evidence="3">Lamin tail domain-containing protein</fullName>
    </submittedName>
</protein>
<organism evidence="3 4">
    <name type="scientific">Paramicrobacterium chengjingii</name>
    <dbReference type="NCBI Taxonomy" id="2769067"/>
    <lineage>
        <taxon>Bacteria</taxon>
        <taxon>Bacillati</taxon>
        <taxon>Actinomycetota</taxon>
        <taxon>Actinomycetes</taxon>
        <taxon>Micrococcales</taxon>
        <taxon>Microbacteriaceae</taxon>
        <taxon>Paramicrobacterium</taxon>
    </lineage>
</organism>
<name>A0ABX6YHD3_9MICO</name>
<dbReference type="InterPro" id="IPR030395">
    <property type="entry name" value="GP_PDE_dom"/>
</dbReference>
<dbReference type="Gene3D" id="3.20.20.190">
    <property type="entry name" value="Phosphatidylinositol (PI) phosphodiesterase"/>
    <property type="match status" value="1"/>
</dbReference>
<dbReference type="PROSITE" id="PS51704">
    <property type="entry name" value="GP_PDE"/>
    <property type="match status" value="1"/>
</dbReference>
<accession>A0ABX6YHD3</accession>
<dbReference type="InterPro" id="IPR001322">
    <property type="entry name" value="Lamin_tail_dom"/>
</dbReference>
<dbReference type="InterPro" id="IPR036415">
    <property type="entry name" value="Lamin_tail_dom_sf"/>
</dbReference>
<reference evidence="3 4" key="1">
    <citation type="submission" date="2020-12" db="EMBL/GenBank/DDBJ databases">
        <title>Microbacterium sp. HY060.</title>
        <authorList>
            <person name="Zhou J."/>
        </authorList>
    </citation>
    <scope>NUCLEOTIDE SEQUENCE [LARGE SCALE GENOMIC DNA]</scope>
    <source>
        <strain evidence="3 4">HY60</strain>
    </source>
</reference>
<evidence type="ECO:0000259" key="2">
    <source>
        <dbReference type="PROSITE" id="PS51841"/>
    </source>
</evidence>
<feature type="domain" description="GP-PDE" evidence="1">
    <location>
        <begin position="59"/>
        <end position="317"/>
    </location>
</feature>
<dbReference type="Pfam" id="PF03009">
    <property type="entry name" value="GDPD"/>
    <property type="match status" value="1"/>
</dbReference>
<dbReference type="RefSeq" id="WP_166987160.1">
    <property type="nucleotide sequence ID" value="NZ_CP061169.1"/>
</dbReference>
<dbReference type="PANTHER" id="PTHR46211">
    <property type="entry name" value="GLYCEROPHOSPHORYL DIESTER PHOSPHODIESTERASE"/>
    <property type="match status" value="1"/>
</dbReference>
<dbReference type="PROSITE" id="PS51841">
    <property type="entry name" value="LTD"/>
    <property type="match status" value="1"/>
</dbReference>